<dbReference type="EMBL" id="QMPZ01000078">
    <property type="protein sequence ID" value="RLE08814.1"/>
    <property type="molecule type" value="Genomic_DNA"/>
</dbReference>
<organism evidence="3 4">
    <name type="scientific">Aerophobetes bacterium</name>
    <dbReference type="NCBI Taxonomy" id="2030807"/>
    <lineage>
        <taxon>Bacteria</taxon>
        <taxon>Candidatus Aerophobota</taxon>
    </lineage>
</organism>
<dbReference type="PANTHER" id="PTHR46112">
    <property type="entry name" value="AMINOPEPTIDASE"/>
    <property type="match status" value="1"/>
</dbReference>
<dbReference type="Pfam" id="PF00557">
    <property type="entry name" value="Peptidase_M24"/>
    <property type="match status" value="1"/>
</dbReference>
<dbReference type="Gene3D" id="3.90.230.10">
    <property type="entry name" value="Creatinase/methionine aminopeptidase superfamily"/>
    <property type="match status" value="1"/>
</dbReference>
<protein>
    <submittedName>
        <fullName evidence="3">Xaa-Pro dipeptidase</fullName>
    </submittedName>
</protein>
<dbReference type="InterPro" id="IPR000994">
    <property type="entry name" value="Pept_M24"/>
</dbReference>
<evidence type="ECO:0000313" key="4">
    <source>
        <dbReference type="Proteomes" id="UP000279422"/>
    </source>
</evidence>
<dbReference type="InterPro" id="IPR001714">
    <property type="entry name" value="Pept_M24_MAP"/>
</dbReference>
<dbReference type="Gene3D" id="3.40.350.10">
    <property type="entry name" value="Creatinase/prolidase N-terminal domain"/>
    <property type="match status" value="1"/>
</dbReference>
<dbReference type="SUPFAM" id="SSF55920">
    <property type="entry name" value="Creatinase/aminopeptidase"/>
    <property type="match status" value="1"/>
</dbReference>
<dbReference type="PANTHER" id="PTHR46112:SF3">
    <property type="entry name" value="AMINOPEPTIDASE YPDF"/>
    <property type="match status" value="1"/>
</dbReference>
<evidence type="ECO:0000313" key="3">
    <source>
        <dbReference type="EMBL" id="RLE08814.1"/>
    </source>
</evidence>
<evidence type="ECO:0000259" key="2">
    <source>
        <dbReference type="Pfam" id="PF01321"/>
    </source>
</evidence>
<dbReference type="Pfam" id="PF01321">
    <property type="entry name" value="Creatinase_N"/>
    <property type="match status" value="1"/>
</dbReference>
<reference evidence="3 4" key="1">
    <citation type="submission" date="2018-06" db="EMBL/GenBank/DDBJ databases">
        <title>Extensive metabolic versatility and redundancy in microbially diverse, dynamic hydrothermal sediments.</title>
        <authorList>
            <person name="Dombrowski N."/>
            <person name="Teske A."/>
            <person name="Baker B.J."/>
        </authorList>
    </citation>
    <scope>NUCLEOTIDE SEQUENCE [LARGE SCALE GENOMIC DNA]</scope>
    <source>
        <strain evidence="3">B47_G16</strain>
    </source>
</reference>
<sequence>MRENNFSYRTDDRLFRLRKRLKKEGLEAFIVTEPHNVFYLTGTWAEGVILLTSSDRFFITSRLYEEEAKKELSGWQVVIRKEALEKAIGKILTRVEASKIGFEASHLSYRQYKRLIELVGRRLVPCTGLVEDLRLVKDEEELSCIRKATRVTELLFDHLKGLLKVGITEKEVSAEAIYFIRKMADKESFPPIVLFGERTSLPHGRPGERKLKKGDLVLFDLGAMVEGYCADLTRTFFFGQVEERWHKIRDLLRQAQEEAINSVRPGVKSSRIDRIIRQRLKEEGYVFIHNTGHGVGLEVHEEPNISPDSKRILREGMVFTIEPGVYFPGEGGVRVERMLLVTQNGGEVLDDYRQ</sequence>
<dbReference type="PRINTS" id="PR00599">
    <property type="entry name" value="MAPEPTIDASE"/>
</dbReference>
<dbReference type="InterPro" id="IPR029149">
    <property type="entry name" value="Creatin/AminoP/Spt16_N"/>
</dbReference>
<dbReference type="GO" id="GO:0004177">
    <property type="term" value="F:aminopeptidase activity"/>
    <property type="evidence" value="ECO:0007669"/>
    <property type="project" value="UniProtKB-ARBA"/>
</dbReference>
<dbReference type="AlphaFoldDB" id="A0A497E5X0"/>
<gene>
    <name evidence="3" type="ORF">DRJ00_05660</name>
</gene>
<feature type="domain" description="Peptidase M24" evidence="1">
    <location>
        <begin position="144"/>
        <end position="343"/>
    </location>
</feature>
<proteinExistence type="predicted"/>
<dbReference type="InterPro" id="IPR036005">
    <property type="entry name" value="Creatinase/aminopeptidase-like"/>
</dbReference>
<feature type="domain" description="Creatinase N-terminal" evidence="2">
    <location>
        <begin position="13"/>
        <end position="136"/>
    </location>
</feature>
<dbReference type="SUPFAM" id="SSF53092">
    <property type="entry name" value="Creatinase/prolidase N-terminal domain"/>
    <property type="match status" value="1"/>
</dbReference>
<dbReference type="Proteomes" id="UP000279422">
    <property type="component" value="Unassembled WGS sequence"/>
</dbReference>
<comment type="caution">
    <text evidence="3">The sequence shown here is derived from an EMBL/GenBank/DDBJ whole genome shotgun (WGS) entry which is preliminary data.</text>
</comment>
<dbReference type="InterPro" id="IPR050659">
    <property type="entry name" value="Peptidase_M24B"/>
</dbReference>
<accession>A0A497E5X0</accession>
<dbReference type="CDD" id="cd01092">
    <property type="entry name" value="APP-like"/>
    <property type="match status" value="1"/>
</dbReference>
<name>A0A497E5X0_UNCAE</name>
<dbReference type="InterPro" id="IPR000587">
    <property type="entry name" value="Creatinase_N"/>
</dbReference>
<evidence type="ECO:0000259" key="1">
    <source>
        <dbReference type="Pfam" id="PF00557"/>
    </source>
</evidence>
<dbReference type="GO" id="GO:0008235">
    <property type="term" value="F:metalloexopeptidase activity"/>
    <property type="evidence" value="ECO:0007669"/>
    <property type="project" value="UniProtKB-ARBA"/>
</dbReference>